<dbReference type="EMBL" id="CAJQZP010000758">
    <property type="protein sequence ID" value="CAG4983272.1"/>
    <property type="molecule type" value="Genomic_DNA"/>
</dbReference>
<name>A0A8S3WVX6_PARAO</name>
<dbReference type="PANTHER" id="PTHR10972">
    <property type="entry name" value="OXYSTEROL-BINDING PROTEIN-RELATED"/>
    <property type="match status" value="1"/>
</dbReference>
<dbReference type="InterPro" id="IPR000648">
    <property type="entry name" value="Oxysterol-bd"/>
</dbReference>
<accession>A0A8S3WVX6</accession>
<reference evidence="1" key="1">
    <citation type="submission" date="2021-04" db="EMBL/GenBank/DDBJ databases">
        <authorList>
            <person name="Tunstrom K."/>
        </authorList>
    </citation>
    <scope>NUCLEOTIDE SEQUENCE</scope>
</reference>
<dbReference type="Proteomes" id="UP000691718">
    <property type="component" value="Unassembled WGS sequence"/>
</dbReference>
<evidence type="ECO:0000313" key="2">
    <source>
        <dbReference type="Proteomes" id="UP000691718"/>
    </source>
</evidence>
<dbReference type="AlphaFoldDB" id="A0A8S3WVX6"/>
<sequence>MALVAAFAVSAYAASPHRAASKPFNPLLGETYECVREDRGFHFVEEQVGTVPVQQCTPHRTHGTGGSIRRERVRGVRAPRRLQAVQPAARRDLRVRARGPRLPLRGGAGRYGADATMYSTPNAWHWWQPSP</sequence>
<comment type="caution">
    <text evidence="1">The sequence shown here is derived from an EMBL/GenBank/DDBJ whole genome shotgun (WGS) entry which is preliminary data.</text>
</comment>
<dbReference type="PANTHER" id="PTHR10972:SF203">
    <property type="entry name" value="OXYSTEROL-BINDING PROTEIN HOMOLOG 3"/>
    <property type="match status" value="1"/>
</dbReference>
<proteinExistence type="predicted"/>
<dbReference type="Pfam" id="PF01237">
    <property type="entry name" value="Oxysterol_BP"/>
    <property type="match status" value="1"/>
</dbReference>
<dbReference type="OrthoDB" id="1854502at2759"/>
<dbReference type="GO" id="GO:0005829">
    <property type="term" value="C:cytosol"/>
    <property type="evidence" value="ECO:0007669"/>
    <property type="project" value="TreeGrafter"/>
</dbReference>
<organism evidence="1 2">
    <name type="scientific">Parnassius apollo</name>
    <name type="common">Apollo butterfly</name>
    <name type="synonym">Papilio apollo</name>
    <dbReference type="NCBI Taxonomy" id="110799"/>
    <lineage>
        <taxon>Eukaryota</taxon>
        <taxon>Metazoa</taxon>
        <taxon>Ecdysozoa</taxon>
        <taxon>Arthropoda</taxon>
        <taxon>Hexapoda</taxon>
        <taxon>Insecta</taxon>
        <taxon>Pterygota</taxon>
        <taxon>Neoptera</taxon>
        <taxon>Endopterygota</taxon>
        <taxon>Lepidoptera</taxon>
        <taxon>Glossata</taxon>
        <taxon>Ditrysia</taxon>
        <taxon>Papilionoidea</taxon>
        <taxon>Papilionidae</taxon>
        <taxon>Parnassiinae</taxon>
        <taxon>Parnassini</taxon>
        <taxon>Parnassius</taxon>
        <taxon>Parnassius</taxon>
    </lineage>
</organism>
<dbReference type="GO" id="GO:0097038">
    <property type="term" value="C:perinuclear endoplasmic reticulum"/>
    <property type="evidence" value="ECO:0007669"/>
    <property type="project" value="TreeGrafter"/>
</dbReference>
<protein>
    <submittedName>
        <fullName evidence="1">(apollo) hypothetical protein</fullName>
    </submittedName>
</protein>
<dbReference type="GO" id="GO:0015485">
    <property type="term" value="F:cholesterol binding"/>
    <property type="evidence" value="ECO:0007669"/>
    <property type="project" value="TreeGrafter"/>
</dbReference>
<evidence type="ECO:0000313" key="1">
    <source>
        <dbReference type="EMBL" id="CAG4983272.1"/>
    </source>
</evidence>
<keyword evidence="2" id="KW-1185">Reference proteome</keyword>
<gene>
    <name evidence="1" type="ORF">PAPOLLO_LOCUS10602</name>
</gene>
<dbReference type="GO" id="GO:0005886">
    <property type="term" value="C:plasma membrane"/>
    <property type="evidence" value="ECO:0007669"/>
    <property type="project" value="TreeGrafter"/>
</dbReference>